<reference evidence="2" key="1">
    <citation type="submission" date="2013-02" db="EMBL/GenBank/DDBJ databases">
        <authorList>
            <person name="Cross G.A.M."/>
            <person name="Kim H.-S."/>
            <person name="Wickstead B."/>
        </authorList>
    </citation>
    <scope>NUCLEOTIDE SEQUENCE</scope>
    <source>
        <strain evidence="2">Lister 427</strain>
    </source>
</reference>
<feature type="compositionally biased region" description="Basic and acidic residues" evidence="1">
    <location>
        <begin position="336"/>
        <end position="345"/>
    </location>
</feature>
<sequence>LLAAIAAAAAAAADSHQTKVQEEQKALQAGRQALAKHIRNAAVAAALEQLAFKLPATPAYQHDGTHVSLRLQAATAKPSDCNKPDSSGKHKLKDKQLDPLRFDKIPAVSSTDLAAALKDPAIKLTVSGTCDTHRSAWKTLNDASTSCGTTAPNAWAPEVETKVTTNGKANVEQLSVYKGDKASGECKELSELAGADAAAKQALKDLCTAIKTQIPTPTQLELSGPTLKNNKAQQAAAAGCFRQYASKTEMTATDTTNLEKLLEAAYTDSTENFSQKFRPLVEKHVQVFRSGKVQSVTIETINTAEEEHDALARLRAKEMAEKLESGPKHTAKTKKKSQETKEEKRKKGIIKARLQIAPPIQHKMLAQKDRIANGKIMLKKTTALW</sequence>
<dbReference type="AlphaFoldDB" id="M4SSD3"/>
<proteinExistence type="predicted"/>
<evidence type="ECO:0000256" key="1">
    <source>
        <dbReference type="SAM" id="MobiDB-lite"/>
    </source>
</evidence>
<organism evidence="2">
    <name type="scientific">Trypanosoma brucei</name>
    <dbReference type="NCBI Taxonomy" id="5691"/>
    <lineage>
        <taxon>Eukaryota</taxon>
        <taxon>Discoba</taxon>
        <taxon>Euglenozoa</taxon>
        <taxon>Kinetoplastea</taxon>
        <taxon>Metakinetoplastina</taxon>
        <taxon>Trypanosomatida</taxon>
        <taxon>Trypanosomatidae</taxon>
        <taxon>Trypanosoma</taxon>
    </lineage>
</organism>
<evidence type="ECO:0000313" key="2">
    <source>
        <dbReference type="EMBL" id="AGH59218.1"/>
    </source>
</evidence>
<dbReference type="EMBL" id="KC611787">
    <property type="protein sequence ID" value="AGH59218.1"/>
    <property type="molecule type" value="Genomic_DNA"/>
</dbReference>
<name>M4SSD3_9TRYP</name>
<feature type="region of interest" description="Disordered" evidence="1">
    <location>
        <begin position="321"/>
        <end position="347"/>
    </location>
</feature>
<accession>M4SSD3</accession>
<feature type="non-terminal residue" evidence="2">
    <location>
        <position position="1"/>
    </location>
</feature>
<protein>
    <submittedName>
        <fullName evidence="2">Variant surface glycoprotein 3174</fullName>
    </submittedName>
</protein>
<reference evidence="2" key="2">
    <citation type="journal article" date="2014" name="Mol. Biochem. Parasitol.">
        <title>Capturing the variant surface glycoprotein repertoire (the VSGnome) of Trypanosoma brucei Lister 427.</title>
        <authorList>
            <person name="Cross G.A."/>
            <person name="Kim H.S."/>
            <person name="Wickstead B."/>
        </authorList>
    </citation>
    <scope>NUCLEOTIDE SEQUENCE</scope>
    <source>
        <strain evidence="2">Lister 427</strain>
    </source>
</reference>